<feature type="region of interest" description="Disordered" evidence="1">
    <location>
        <begin position="1"/>
        <end position="55"/>
    </location>
</feature>
<sequence>MDSFRQQREPTSQPDPQDEENSVSVHQSSPDRTVFTEDGNTDGWIATDLTVSLER</sequence>
<evidence type="ECO:0000313" key="3">
    <source>
        <dbReference type="Proteomes" id="UP001596414"/>
    </source>
</evidence>
<dbReference type="RefSeq" id="WP_267637934.1">
    <property type="nucleotide sequence ID" value="NZ_JAODIY010000011.1"/>
</dbReference>
<dbReference type="EMBL" id="JBHSZQ010000050">
    <property type="protein sequence ID" value="MFC7127426.1"/>
    <property type="molecule type" value="Genomic_DNA"/>
</dbReference>
<feature type="compositionally biased region" description="Polar residues" evidence="1">
    <location>
        <begin position="22"/>
        <end position="31"/>
    </location>
</feature>
<comment type="caution">
    <text evidence="2">The sequence shown here is derived from an EMBL/GenBank/DDBJ whole genome shotgun (WGS) entry which is preliminary data.</text>
</comment>
<name>A0ABD5X8F7_9EURY</name>
<evidence type="ECO:0000313" key="2">
    <source>
        <dbReference type="EMBL" id="MFC7127426.1"/>
    </source>
</evidence>
<evidence type="ECO:0000256" key="1">
    <source>
        <dbReference type="SAM" id="MobiDB-lite"/>
    </source>
</evidence>
<proteinExistence type="predicted"/>
<accession>A0ABD5X8F7</accession>
<reference evidence="2 3" key="1">
    <citation type="journal article" date="2014" name="Int. J. Syst. Evol. Microbiol.">
        <title>Complete genome sequence of Corynebacterium casei LMG S-19264T (=DSM 44701T), isolated from a smear-ripened cheese.</title>
        <authorList>
            <consortium name="US DOE Joint Genome Institute (JGI-PGF)"/>
            <person name="Walter F."/>
            <person name="Albersmeier A."/>
            <person name="Kalinowski J."/>
            <person name="Ruckert C."/>
        </authorList>
    </citation>
    <scope>NUCLEOTIDE SEQUENCE [LARGE SCALE GENOMIC DNA]</scope>
    <source>
        <strain evidence="2 3">CGMCC 4.7215</strain>
    </source>
</reference>
<dbReference type="AlphaFoldDB" id="A0ABD5X8F7"/>
<protein>
    <submittedName>
        <fullName evidence="2">Uncharacterized protein</fullName>
    </submittedName>
</protein>
<gene>
    <name evidence="2" type="ORF">ACFQJ7_15615</name>
</gene>
<dbReference type="Proteomes" id="UP001596414">
    <property type="component" value="Unassembled WGS sequence"/>
</dbReference>
<organism evidence="2 3">
    <name type="scientific">Halovenus rubra</name>
    <dbReference type="NCBI Taxonomy" id="869890"/>
    <lineage>
        <taxon>Archaea</taxon>
        <taxon>Methanobacteriati</taxon>
        <taxon>Methanobacteriota</taxon>
        <taxon>Stenosarchaea group</taxon>
        <taxon>Halobacteria</taxon>
        <taxon>Halobacteriales</taxon>
        <taxon>Haloarculaceae</taxon>
        <taxon>Halovenus</taxon>
    </lineage>
</organism>